<keyword evidence="6 10" id="KW-1133">Transmembrane helix</keyword>
<reference evidence="11" key="1">
    <citation type="submission" date="2022-06" db="EMBL/GenBank/DDBJ databases">
        <authorList>
            <person name="Shang L."/>
        </authorList>
    </citation>
    <scope>NUCLEOTIDE SEQUENCE</scope>
</reference>
<keyword evidence="9 10" id="KW-0807">Transducer</keyword>
<keyword evidence="4 10" id="KW-0812">Transmembrane</keyword>
<dbReference type="Pfam" id="PF02949">
    <property type="entry name" value="7tm_6"/>
    <property type="match status" value="1"/>
</dbReference>
<keyword evidence="2" id="KW-1003">Cell membrane</keyword>
<comment type="similarity">
    <text evidence="10">Belongs to the insect chemoreceptor superfamily. Heteromeric odorant receptor channel (TC 1.A.69) family.</text>
</comment>
<dbReference type="AlphaFoldDB" id="A0A9Y1IRX8"/>
<evidence type="ECO:0000313" key="11">
    <source>
        <dbReference type="EMBL" id="WEG72098.1"/>
    </source>
</evidence>
<evidence type="ECO:0000256" key="4">
    <source>
        <dbReference type="ARBA" id="ARBA00022692"/>
    </source>
</evidence>
<keyword evidence="8 10" id="KW-0675">Receptor</keyword>
<dbReference type="EMBL" id="ON926815">
    <property type="protein sequence ID" value="WEG72098.1"/>
    <property type="molecule type" value="mRNA"/>
</dbReference>
<protein>
    <recommendedName>
        <fullName evidence="10">Odorant receptor</fullName>
    </recommendedName>
</protein>
<feature type="transmembrane region" description="Helical" evidence="10">
    <location>
        <begin position="227"/>
        <end position="243"/>
    </location>
</feature>
<dbReference type="GO" id="GO:0005549">
    <property type="term" value="F:odorant binding"/>
    <property type="evidence" value="ECO:0007669"/>
    <property type="project" value="InterPro"/>
</dbReference>
<evidence type="ECO:0000256" key="6">
    <source>
        <dbReference type="ARBA" id="ARBA00022989"/>
    </source>
</evidence>
<accession>A0A9Y1IRX8</accession>
<dbReference type="PANTHER" id="PTHR21137">
    <property type="entry name" value="ODORANT RECEPTOR"/>
    <property type="match status" value="1"/>
</dbReference>
<feature type="transmembrane region" description="Helical" evidence="10">
    <location>
        <begin position="201"/>
        <end position="221"/>
    </location>
</feature>
<evidence type="ECO:0000256" key="5">
    <source>
        <dbReference type="ARBA" id="ARBA00022725"/>
    </source>
</evidence>
<keyword evidence="3 10" id="KW-0716">Sensory transduction</keyword>
<feature type="transmembrane region" description="Helical" evidence="10">
    <location>
        <begin position="329"/>
        <end position="350"/>
    </location>
</feature>
<proteinExistence type="evidence at transcript level"/>
<evidence type="ECO:0000256" key="9">
    <source>
        <dbReference type="ARBA" id="ARBA00023224"/>
    </source>
</evidence>
<feature type="transmembrane region" description="Helical" evidence="10">
    <location>
        <begin position="295"/>
        <end position="317"/>
    </location>
</feature>
<comment type="subcellular location">
    <subcellularLocation>
        <location evidence="1 10">Cell membrane</location>
        <topology evidence="1 10">Multi-pass membrane protein</topology>
    </subcellularLocation>
</comment>
<evidence type="ECO:0000256" key="7">
    <source>
        <dbReference type="ARBA" id="ARBA00023136"/>
    </source>
</evidence>
<keyword evidence="5 10" id="KW-0552">Olfaction</keyword>
<organism evidence="11">
    <name type="scientific">Grapholita molesta</name>
    <name type="common">Oriental fruit moth</name>
    <name type="synonym">Cydia molesta</name>
    <dbReference type="NCBI Taxonomy" id="192188"/>
    <lineage>
        <taxon>Eukaryota</taxon>
        <taxon>Metazoa</taxon>
        <taxon>Ecdysozoa</taxon>
        <taxon>Arthropoda</taxon>
        <taxon>Hexapoda</taxon>
        <taxon>Insecta</taxon>
        <taxon>Pterygota</taxon>
        <taxon>Neoptera</taxon>
        <taxon>Endopterygota</taxon>
        <taxon>Lepidoptera</taxon>
        <taxon>Glossata</taxon>
        <taxon>Ditrysia</taxon>
        <taxon>Tortricoidea</taxon>
        <taxon>Tortricidae</taxon>
        <taxon>Olethreutinae</taxon>
        <taxon>Grapholitini</taxon>
        <taxon>Grapholita</taxon>
    </lineage>
</organism>
<feature type="transmembrane region" description="Helical" evidence="10">
    <location>
        <begin position="51"/>
        <end position="71"/>
    </location>
</feature>
<evidence type="ECO:0000256" key="1">
    <source>
        <dbReference type="ARBA" id="ARBA00004651"/>
    </source>
</evidence>
<evidence type="ECO:0000256" key="2">
    <source>
        <dbReference type="ARBA" id="ARBA00022475"/>
    </source>
</evidence>
<evidence type="ECO:0000256" key="8">
    <source>
        <dbReference type="ARBA" id="ARBA00023170"/>
    </source>
</evidence>
<dbReference type="GO" id="GO:0007165">
    <property type="term" value="P:signal transduction"/>
    <property type="evidence" value="ECO:0007669"/>
    <property type="project" value="UniProtKB-KW"/>
</dbReference>
<dbReference type="PANTHER" id="PTHR21137:SF35">
    <property type="entry name" value="ODORANT RECEPTOR 19A-RELATED"/>
    <property type="match status" value="1"/>
</dbReference>
<evidence type="ECO:0000256" key="3">
    <source>
        <dbReference type="ARBA" id="ARBA00022606"/>
    </source>
</evidence>
<dbReference type="GO" id="GO:0004984">
    <property type="term" value="F:olfactory receptor activity"/>
    <property type="evidence" value="ECO:0007669"/>
    <property type="project" value="InterPro"/>
</dbReference>
<keyword evidence="7 10" id="KW-0472">Membrane</keyword>
<dbReference type="GO" id="GO:0005886">
    <property type="term" value="C:plasma membrane"/>
    <property type="evidence" value="ECO:0007669"/>
    <property type="project" value="UniProtKB-SubCell"/>
</dbReference>
<sequence>MATQKAIRGPATTDALHLDYIRVIRFYLNTIAHWPNEALGPRTLKTRMLTVYHAVMMVTCTCSQTSALFFVRDKMKDHDFIDLGQDYLSILITFVILTRLTLILSEKYRLLIKKFVKKFNLVMHEHVSEYAAKETAWINKICRIATTVIIIECLSGPLLFNSAPLYINYQAGMFSDHRPANKTFLHSVNYYFVLDQYHDTVGYFVVFVLNIFISHICGATFCGLDLLIYIMVFHILGHFNILVDKMRKFPRPLQDAEGTTELSEKQYNEEAANYLKELIEHDQLIKEFMGDTSEAFSITLCFCLMYHQVSGCITLLAVSPMTAEALSRYGVLAFIMYNQLIQMSVIFELIASKSDTIPNEVYGLPWELMDVNNRKTVLTFLMNVQPPKGLKAGGLVSVGVLTMSGIIKNSLSYFLMLKTLGKD</sequence>
<name>A0A9Y1IRX8_GRAMO</name>
<evidence type="ECO:0000256" key="10">
    <source>
        <dbReference type="RuleBase" id="RU351113"/>
    </source>
</evidence>
<comment type="caution">
    <text evidence="10">Lacks conserved residue(s) required for the propagation of feature annotation.</text>
</comment>
<dbReference type="InterPro" id="IPR004117">
    <property type="entry name" value="7tm6_olfct_rcpt"/>
</dbReference>
<feature type="transmembrane region" description="Helical" evidence="10">
    <location>
        <begin position="87"/>
        <end position="105"/>
    </location>
</feature>